<feature type="transmembrane region" description="Helical" evidence="1">
    <location>
        <begin position="64"/>
        <end position="86"/>
    </location>
</feature>
<dbReference type="AlphaFoldDB" id="A0A0S2LYP9"/>
<reference evidence="2 3" key="2">
    <citation type="journal article" date="2016" name="J. Biotechnol.">
        <title>Complete genome sequence of Arthrobacter alpinus ERGS4:06, a yellow pigmented bacterium tolerant to cold and radiations isolated from Sikkim Himalaya.</title>
        <authorList>
            <person name="Kumar R."/>
            <person name="Singh D."/>
            <person name="Swarnkar M.K."/>
            <person name="Singh A.K."/>
            <person name="Kumar S."/>
        </authorList>
    </citation>
    <scope>NUCLEOTIDE SEQUENCE [LARGE SCALE GENOMIC DNA]</scope>
    <source>
        <strain evidence="2 3">ERGS4:06</strain>
    </source>
</reference>
<dbReference type="Proteomes" id="UP000059574">
    <property type="component" value="Chromosome"/>
</dbReference>
<sequence>MRVIEKAMWAATALFTACMYLVDHGYRKCQGYQRQVREDHGRRRSLLIVFRPATGRSAGDVPGWVLITLMSAVLVAGLLAIAGPALQGLFNQAMEQVQP</sequence>
<name>A0A0S2LYP9_9MICC</name>
<evidence type="ECO:0000313" key="3">
    <source>
        <dbReference type="Proteomes" id="UP000059574"/>
    </source>
</evidence>
<dbReference type="PROSITE" id="PS51257">
    <property type="entry name" value="PROKAR_LIPOPROTEIN"/>
    <property type="match status" value="1"/>
</dbReference>
<evidence type="ECO:0000256" key="1">
    <source>
        <dbReference type="SAM" id="Phobius"/>
    </source>
</evidence>
<protein>
    <submittedName>
        <fullName evidence="2">Uncharacterized protein</fullName>
    </submittedName>
</protein>
<keyword evidence="1" id="KW-0472">Membrane</keyword>
<keyword evidence="1" id="KW-1133">Transmembrane helix</keyword>
<reference evidence="3" key="1">
    <citation type="submission" date="2015-11" db="EMBL/GenBank/DDBJ databases">
        <authorList>
            <person name="Kumar R."/>
            <person name="Singh D."/>
            <person name="Swarnkar M.K."/>
            <person name="Singh A.K."/>
            <person name="Kumar S."/>
        </authorList>
    </citation>
    <scope>NUCLEOTIDE SEQUENCE [LARGE SCALE GENOMIC DNA]</scope>
    <source>
        <strain evidence="3">ERGS4:06</strain>
    </source>
</reference>
<proteinExistence type="predicted"/>
<accession>A0A0S2LYP9</accession>
<dbReference type="OrthoDB" id="5196884at2"/>
<dbReference type="EMBL" id="CP013200">
    <property type="protein sequence ID" value="ALO66331.1"/>
    <property type="molecule type" value="Genomic_DNA"/>
</dbReference>
<gene>
    <name evidence="2" type="ORF">AS189_07275</name>
</gene>
<evidence type="ECO:0000313" key="2">
    <source>
        <dbReference type="EMBL" id="ALO66331.1"/>
    </source>
</evidence>
<organism evidence="2 3">
    <name type="scientific">Arthrobacter alpinus</name>
    <dbReference type="NCBI Taxonomy" id="656366"/>
    <lineage>
        <taxon>Bacteria</taxon>
        <taxon>Bacillati</taxon>
        <taxon>Actinomycetota</taxon>
        <taxon>Actinomycetes</taxon>
        <taxon>Micrococcales</taxon>
        <taxon>Micrococcaceae</taxon>
        <taxon>Arthrobacter</taxon>
    </lineage>
</organism>
<keyword evidence="1" id="KW-0812">Transmembrane</keyword>